<dbReference type="Pfam" id="PF00126">
    <property type="entry name" value="HTH_1"/>
    <property type="match status" value="1"/>
</dbReference>
<reference evidence="6 7" key="1">
    <citation type="submission" date="2018-03" db="EMBL/GenBank/DDBJ databases">
        <title>Lachnoclostridium SNUG30386 gen.nov., sp.nov., isolated from human faeces.</title>
        <authorList>
            <person name="Seo B."/>
            <person name="Jeon K."/>
            <person name="Ko G."/>
        </authorList>
    </citation>
    <scope>NUCLEOTIDE SEQUENCE [LARGE SCALE GENOMIC DNA]</scope>
    <source>
        <strain evidence="6 7">SNUG30386</strain>
    </source>
</reference>
<dbReference type="Proteomes" id="UP000241048">
    <property type="component" value="Unassembled WGS sequence"/>
</dbReference>
<sequence>MKIGFEVFLVVAREMSITKAANELHITQQCASDHIKRLEKEYNVVLFERRPKFRLTQAGEIMLHNLLNIQIMETSMSRSLAGIAEGTVGGFTLGISTSRAPIILPRVLPRYYQCYPKVNISFTEEDTQILEERLLNGQVDLFIGVNTSPHPDYKIQTLTTDEIILVISAKLLRREFSKQEIRQMEDGIDLKRFSNIPFTQSFKTGKVNHAIQEYLDSYNVKLNVIYNISDSETQILLCASGICAALCPKMLLAAAYRHNQTCKPEDELYMFPIRNLGRELKIELVSHRNAMHPMYIQDFVHILQEELPRIADSMSLEELRKNIQ</sequence>
<keyword evidence="7" id="KW-1185">Reference proteome</keyword>
<dbReference type="InterPro" id="IPR050950">
    <property type="entry name" value="HTH-type_LysR_regulators"/>
</dbReference>
<evidence type="ECO:0000256" key="1">
    <source>
        <dbReference type="ARBA" id="ARBA00009437"/>
    </source>
</evidence>
<keyword evidence="4" id="KW-0804">Transcription</keyword>
<dbReference type="Pfam" id="PF03466">
    <property type="entry name" value="LysR_substrate"/>
    <property type="match status" value="1"/>
</dbReference>
<comment type="caution">
    <text evidence="6">The sequence shown here is derived from an EMBL/GenBank/DDBJ whole genome shotgun (WGS) entry which is preliminary data.</text>
</comment>
<gene>
    <name evidence="6" type="ORF">C7U56_13790</name>
</gene>
<dbReference type="InterPro" id="IPR005119">
    <property type="entry name" value="LysR_subst-bd"/>
</dbReference>
<keyword evidence="3" id="KW-0238">DNA-binding</keyword>
<dbReference type="InterPro" id="IPR000847">
    <property type="entry name" value="LysR_HTH_N"/>
</dbReference>
<comment type="similarity">
    <text evidence="1">Belongs to the LysR transcriptional regulatory family.</text>
</comment>
<keyword evidence="2" id="KW-0805">Transcription regulation</keyword>
<dbReference type="Gene3D" id="3.40.190.290">
    <property type="match status" value="1"/>
</dbReference>
<protein>
    <submittedName>
        <fullName evidence="6">LysR family transcriptional regulator</fullName>
    </submittedName>
</protein>
<dbReference type="SUPFAM" id="SSF53850">
    <property type="entry name" value="Periplasmic binding protein-like II"/>
    <property type="match status" value="1"/>
</dbReference>
<evidence type="ECO:0000256" key="2">
    <source>
        <dbReference type="ARBA" id="ARBA00023015"/>
    </source>
</evidence>
<proteinExistence type="inferred from homology"/>
<accession>A0A2T3FKX0</accession>
<dbReference type="CDD" id="cd05466">
    <property type="entry name" value="PBP2_LTTR_substrate"/>
    <property type="match status" value="1"/>
</dbReference>
<evidence type="ECO:0000313" key="6">
    <source>
        <dbReference type="EMBL" id="PST35929.1"/>
    </source>
</evidence>
<evidence type="ECO:0000313" key="7">
    <source>
        <dbReference type="Proteomes" id="UP000241048"/>
    </source>
</evidence>
<organism evidence="6 7">
    <name type="scientific">Clostridium fessum</name>
    <dbReference type="NCBI Taxonomy" id="2126740"/>
    <lineage>
        <taxon>Bacteria</taxon>
        <taxon>Bacillati</taxon>
        <taxon>Bacillota</taxon>
        <taxon>Clostridia</taxon>
        <taxon>Eubacteriales</taxon>
        <taxon>Clostridiaceae</taxon>
        <taxon>Clostridium</taxon>
    </lineage>
</organism>
<dbReference type="PANTHER" id="PTHR30419">
    <property type="entry name" value="HTH-TYPE TRANSCRIPTIONAL REGULATOR YBHD"/>
    <property type="match status" value="1"/>
</dbReference>
<name>A0A2T3FKX0_9CLOT</name>
<dbReference type="InterPro" id="IPR036390">
    <property type="entry name" value="WH_DNA-bd_sf"/>
</dbReference>
<evidence type="ECO:0000259" key="5">
    <source>
        <dbReference type="PROSITE" id="PS50931"/>
    </source>
</evidence>
<evidence type="ECO:0000256" key="3">
    <source>
        <dbReference type="ARBA" id="ARBA00023125"/>
    </source>
</evidence>
<dbReference type="PROSITE" id="PS50931">
    <property type="entry name" value="HTH_LYSR"/>
    <property type="match status" value="1"/>
</dbReference>
<dbReference type="AlphaFoldDB" id="A0A2T3FKX0"/>
<dbReference type="SUPFAM" id="SSF46785">
    <property type="entry name" value="Winged helix' DNA-binding domain"/>
    <property type="match status" value="1"/>
</dbReference>
<dbReference type="EMBL" id="PYLO01000006">
    <property type="protein sequence ID" value="PST35929.1"/>
    <property type="molecule type" value="Genomic_DNA"/>
</dbReference>
<dbReference type="GO" id="GO:0003677">
    <property type="term" value="F:DNA binding"/>
    <property type="evidence" value="ECO:0007669"/>
    <property type="project" value="UniProtKB-KW"/>
</dbReference>
<dbReference type="PRINTS" id="PR00039">
    <property type="entry name" value="HTHLYSR"/>
</dbReference>
<dbReference type="GO" id="GO:0005829">
    <property type="term" value="C:cytosol"/>
    <property type="evidence" value="ECO:0007669"/>
    <property type="project" value="TreeGrafter"/>
</dbReference>
<dbReference type="InterPro" id="IPR036388">
    <property type="entry name" value="WH-like_DNA-bd_sf"/>
</dbReference>
<dbReference type="GeneID" id="79841460"/>
<dbReference type="RefSeq" id="WP_107001701.1">
    <property type="nucleotide sequence ID" value="NZ_JAJEPQ010000035.1"/>
</dbReference>
<dbReference type="Gene3D" id="1.10.10.10">
    <property type="entry name" value="Winged helix-like DNA-binding domain superfamily/Winged helix DNA-binding domain"/>
    <property type="match status" value="1"/>
</dbReference>
<feature type="domain" description="HTH lysR-type" evidence="5">
    <location>
        <begin position="1"/>
        <end position="56"/>
    </location>
</feature>
<dbReference type="GO" id="GO:0003700">
    <property type="term" value="F:DNA-binding transcription factor activity"/>
    <property type="evidence" value="ECO:0007669"/>
    <property type="project" value="InterPro"/>
</dbReference>
<evidence type="ECO:0000256" key="4">
    <source>
        <dbReference type="ARBA" id="ARBA00023163"/>
    </source>
</evidence>